<organism evidence="3">
    <name type="scientific">Salpingoeca rosetta (strain ATCC 50818 / BSB-021)</name>
    <dbReference type="NCBI Taxonomy" id="946362"/>
    <lineage>
        <taxon>Eukaryota</taxon>
        <taxon>Choanoflagellata</taxon>
        <taxon>Craspedida</taxon>
        <taxon>Salpingoecidae</taxon>
        <taxon>Salpingoeca</taxon>
    </lineage>
</organism>
<dbReference type="InParanoid" id="F2TWR0"/>
<keyword evidence="3" id="KW-1185">Reference proteome</keyword>
<dbReference type="AlphaFoldDB" id="F2TWR0"/>
<dbReference type="GeneID" id="16067565"/>
<sequence>MAGIPRVGGVVVVSLVVAAALLLVAVPQHARAASSSATATTTPSSTTQATLCHVDEGALARIYPIVHNCTHLEAGQTCVSHCDESRQFSGEPLRIKCTSSGVTDPPFPQMQCTRRRHHIQTTEDGIVITAYQGDVIARVGETTVGVLELDADVSTIHTRLSEIEAQDLNPRVEDLEQGFPLLSSELSAVNASQSAQVAASVSSLRADLSDAVNDAMQSRQDLDTELRTRITAAENTARTNIENATALLSQQVAAASLSLESELQDLNTAFSEVVDNALESVGSVESRVDSHDTTLSAQTADISTTSMELSAVAERVDTAEEDIDLVQGMAGFD</sequence>
<dbReference type="EMBL" id="GL832955">
    <property type="protein sequence ID" value="EGD72506.1"/>
    <property type="molecule type" value="Genomic_DNA"/>
</dbReference>
<dbReference type="Proteomes" id="UP000007799">
    <property type="component" value="Unassembled WGS sequence"/>
</dbReference>
<name>F2TWR0_SALR5</name>
<accession>F2TWR0</accession>
<evidence type="ECO:0000313" key="2">
    <source>
        <dbReference type="EMBL" id="EGD72506.1"/>
    </source>
</evidence>
<evidence type="ECO:0000313" key="3">
    <source>
        <dbReference type="Proteomes" id="UP000007799"/>
    </source>
</evidence>
<proteinExistence type="predicted"/>
<feature type="chain" id="PRO_5003287026" evidence="1">
    <location>
        <begin position="33"/>
        <end position="333"/>
    </location>
</feature>
<evidence type="ECO:0000256" key="1">
    <source>
        <dbReference type="SAM" id="SignalP"/>
    </source>
</evidence>
<protein>
    <submittedName>
        <fullName evidence="2">Uncharacterized protein</fullName>
    </submittedName>
</protein>
<gene>
    <name evidence="2" type="ORF">PTSG_00532</name>
</gene>
<reference evidence="2" key="1">
    <citation type="submission" date="2009-08" db="EMBL/GenBank/DDBJ databases">
        <title>Annotation of Salpingoeca rosetta.</title>
        <authorList>
            <consortium name="The Broad Institute Genome Sequencing Platform"/>
            <person name="Russ C."/>
            <person name="Cuomo C."/>
            <person name="Burger G."/>
            <person name="Gray M.W."/>
            <person name="Holland P.W.H."/>
            <person name="King N."/>
            <person name="Lang F.B.F."/>
            <person name="Roger A.J."/>
            <person name="Ruiz-Trillo I."/>
            <person name="Young S.K."/>
            <person name="Zeng Q."/>
            <person name="Gargeya S."/>
            <person name="Alvarado L."/>
            <person name="Berlin A."/>
            <person name="Chapman S.B."/>
            <person name="Chen Z."/>
            <person name="Freedman E."/>
            <person name="Gellesch M."/>
            <person name="Goldberg J."/>
            <person name="Griggs A."/>
            <person name="Gujja S."/>
            <person name="Heilman E."/>
            <person name="Heiman D."/>
            <person name="Howarth C."/>
            <person name="Mehta T."/>
            <person name="Neiman D."/>
            <person name="Pearson M."/>
            <person name="Roberts A."/>
            <person name="Saif S."/>
            <person name="Shea T."/>
            <person name="Shenoy N."/>
            <person name="Sisk P."/>
            <person name="Stolte C."/>
            <person name="Sykes S."/>
            <person name="White J."/>
            <person name="Yandava C."/>
            <person name="Haas B."/>
            <person name="Nusbaum C."/>
            <person name="Birren B."/>
        </authorList>
    </citation>
    <scope>NUCLEOTIDE SEQUENCE [LARGE SCALE GENOMIC DNA]</scope>
    <source>
        <strain evidence="2">ATCC 50818</strain>
    </source>
</reference>
<feature type="signal peptide" evidence="1">
    <location>
        <begin position="1"/>
        <end position="32"/>
    </location>
</feature>
<keyword evidence="1" id="KW-0732">Signal</keyword>
<dbReference type="KEGG" id="sre:PTSG_00532"/>
<dbReference type="RefSeq" id="XP_004999075.1">
    <property type="nucleotide sequence ID" value="XM_004999018.1"/>
</dbReference>